<dbReference type="RefSeq" id="WP_024047859.1">
    <property type="nucleotide sequence ID" value="NZ_CACRUE010000030.1"/>
</dbReference>
<dbReference type="Gene3D" id="3.30.420.480">
    <property type="entry name" value="Domain of unknown function (DUF4445)"/>
    <property type="match status" value="1"/>
</dbReference>
<dbReference type="Pfam" id="PF14574">
    <property type="entry name" value="RACo_C_ter"/>
    <property type="match status" value="1"/>
</dbReference>
<evidence type="ECO:0000259" key="3">
    <source>
        <dbReference type="Pfam" id="PF17651"/>
    </source>
</evidence>
<dbReference type="InterPro" id="IPR040506">
    <property type="entry name" value="RACo_linker"/>
</dbReference>
<protein>
    <recommendedName>
        <fullName evidence="5">Methylamine methyltransferase corrinoid protein reductive activase</fullName>
    </recommendedName>
</protein>
<dbReference type="Pfam" id="PF17650">
    <property type="entry name" value="RACo_linker"/>
    <property type="match status" value="1"/>
</dbReference>
<dbReference type="Pfam" id="PF17651">
    <property type="entry name" value="Raco_middle"/>
    <property type="match status" value="1"/>
</dbReference>
<dbReference type="Gene3D" id="3.10.20.880">
    <property type="match status" value="1"/>
</dbReference>
<evidence type="ECO:0000259" key="1">
    <source>
        <dbReference type="Pfam" id="PF14574"/>
    </source>
</evidence>
<feature type="domain" description="RACo-like middle region" evidence="3">
    <location>
        <begin position="85"/>
        <end position="244"/>
    </location>
</feature>
<gene>
    <name evidence="4" type="ORF">IBLFYP30_01888</name>
</gene>
<dbReference type="PANTHER" id="PTHR42895">
    <property type="entry name" value="IRON-SULFUR CLUSTER-BINDING PROTEIN-RELATED"/>
    <property type="match status" value="1"/>
</dbReference>
<dbReference type="InterPro" id="IPR052911">
    <property type="entry name" value="Corrinoid_activation_enz"/>
</dbReference>
<dbReference type="InterPro" id="IPR027980">
    <property type="entry name" value="RACo_C"/>
</dbReference>
<name>A0A6N3CME5_9FIRM</name>
<evidence type="ECO:0008006" key="5">
    <source>
        <dbReference type="Google" id="ProtNLM"/>
    </source>
</evidence>
<reference evidence="4" key="1">
    <citation type="submission" date="2019-11" db="EMBL/GenBank/DDBJ databases">
        <authorList>
            <person name="Feng L."/>
        </authorList>
    </citation>
    <scope>NUCLEOTIDE SEQUENCE</scope>
    <source>
        <strain evidence="4">IbartlettiiLFYP30</strain>
    </source>
</reference>
<accession>A0A6N3CME5</accession>
<organism evidence="4">
    <name type="scientific">Intestinibacter bartlettii</name>
    <dbReference type="NCBI Taxonomy" id="261299"/>
    <lineage>
        <taxon>Bacteria</taxon>
        <taxon>Bacillati</taxon>
        <taxon>Bacillota</taxon>
        <taxon>Clostridia</taxon>
        <taxon>Peptostreptococcales</taxon>
        <taxon>Peptostreptococcaceae</taxon>
        <taxon>Intestinibacter</taxon>
    </lineage>
</organism>
<evidence type="ECO:0000259" key="2">
    <source>
        <dbReference type="Pfam" id="PF17650"/>
    </source>
</evidence>
<dbReference type="EMBL" id="CACRUE010000030">
    <property type="protein sequence ID" value="VYU15989.1"/>
    <property type="molecule type" value="Genomic_DNA"/>
</dbReference>
<dbReference type="InterPro" id="IPR041414">
    <property type="entry name" value="Raco-like_middle"/>
</dbReference>
<dbReference type="AlphaFoldDB" id="A0A6N3CME5"/>
<proteinExistence type="predicted"/>
<dbReference type="InterPro" id="IPR042259">
    <property type="entry name" value="Raco-like_middle_sf"/>
</dbReference>
<feature type="domain" description="RACo C-terminal" evidence="1">
    <location>
        <begin position="247"/>
        <end position="504"/>
    </location>
</feature>
<dbReference type="PANTHER" id="PTHR42895:SF1">
    <property type="entry name" value="IRON-SULFUR CLUSTER PROTEIN"/>
    <property type="match status" value="1"/>
</dbReference>
<feature type="domain" description="RACo linker region" evidence="2">
    <location>
        <begin position="3"/>
        <end position="81"/>
    </location>
</feature>
<sequence>MEALSEKIFLKLDMPNDQNRRGDRDKIFDALKEKYREVIIPYKILKELYPKCRESNFEITVTLVRRDYDWVVTKIECGDTTHNHYGLCVDLGSTTVIMRLVDLNNGSIVAEECTFNKEIKFGEDILNRIFYTRNSKEKLNEVHKAAIDTFLELLNIIENKTSVKGEDISIMTVAGNTTMIHFLLNIDPWTIFQTPYTPVFNQPGFINAEEIGIPINGYVYCFPSVANYFGGDIVSGLLYTEIYNSDEISAFIDIGTNGELVIGNKDFLVAVAGAAGPALEGGISKSGMRAKKGAIDTIKIINNKIKYTTIEEGKPLGICGSGIVDLLAEMFLNGWIDFSGELKENASKNIIKIDNQLAVEYASKDESENHESLIFTQSDINQFLKTKSAAYTMVAFLLGEVGLTLDDLDKFYAAGAFGTHLNLESAVTIGMYPDLDRNKFNCPGNTSLEGAYKLLTNRTLLSSVDDIANRVNYIGLENAKDFLEKMRGASFLPHTDIDNYPSVKANLIKMGLL</sequence>
<evidence type="ECO:0000313" key="4">
    <source>
        <dbReference type="EMBL" id="VYU15989.1"/>
    </source>
</evidence>